<gene>
    <name evidence="2" type="ORF">K458DRAFT_412445</name>
</gene>
<evidence type="ECO:0000313" key="3">
    <source>
        <dbReference type="Proteomes" id="UP000799291"/>
    </source>
</evidence>
<dbReference type="Proteomes" id="UP000799291">
    <property type="component" value="Unassembled WGS sequence"/>
</dbReference>
<dbReference type="EMBL" id="MU005570">
    <property type="protein sequence ID" value="KAF2691130.1"/>
    <property type="molecule type" value="Genomic_DNA"/>
</dbReference>
<keyword evidence="3" id="KW-1185">Reference proteome</keyword>
<protein>
    <recommendedName>
        <fullName evidence="4">GIY-YIG domain-containing protein</fullName>
    </recommendedName>
</protein>
<proteinExistence type="predicted"/>
<feature type="transmembrane region" description="Helical" evidence="1">
    <location>
        <begin position="255"/>
        <end position="277"/>
    </location>
</feature>
<keyword evidence="1" id="KW-0472">Membrane</keyword>
<dbReference type="OrthoDB" id="5412936at2759"/>
<name>A0A6G1JLM4_9PLEO</name>
<dbReference type="CDD" id="cd00719">
    <property type="entry name" value="GIY-YIG_SF"/>
    <property type="match status" value="1"/>
</dbReference>
<accession>A0A6G1JLM4</accession>
<keyword evidence="1" id="KW-1133">Transmembrane helix</keyword>
<evidence type="ECO:0008006" key="4">
    <source>
        <dbReference type="Google" id="ProtNLM"/>
    </source>
</evidence>
<organism evidence="2 3">
    <name type="scientific">Lentithecium fluviatile CBS 122367</name>
    <dbReference type="NCBI Taxonomy" id="1168545"/>
    <lineage>
        <taxon>Eukaryota</taxon>
        <taxon>Fungi</taxon>
        <taxon>Dikarya</taxon>
        <taxon>Ascomycota</taxon>
        <taxon>Pezizomycotina</taxon>
        <taxon>Dothideomycetes</taxon>
        <taxon>Pleosporomycetidae</taxon>
        <taxon>Pleosporales</taxon>
        <taxon>Massarineae</taxon>
        <taxon>Lentitheciaceae</taxon>
        <taxon>Lentithecium</taxon>
    </lineage>
</organism>
<sequence>MEELPEQLSTAQLEAQRILRDLIQKIKEPDSKYYARYGKWISRHPKLDEFCFRCVRPNVWRFLDGKWNVDALKSIGGDLKSEGRGIYFDGVLGLDKHTRFYVGQSTNLRFRISQHWNFRYRRDNPSLHYHAVQQSIYNVFGILAAIPNPHMGNHALPGMDCPDLLLNLLEMWMCLVFRCLPQQTLVKWLPEEVRAAGEFGALNIASPLDFGAKEREWADLSEWEDPLVQGYLGGERKRSSVVYRKNKQTGGNQNVIQVTAPTLLLVGAAVFAGFMLLRSGSGLGWR</sequence>
<evidence type="ECO:0000256" key="1">
    <source>
        <dbReference type="SAM" id="Phobius"/>
    </source>
</evidence>
<keyword evidence="1" id="KW-0812">Transmembrane</keyword>
<reference evidence="2" key="1">
    <citation type="journal article" date="2020" name="Stud. Mycol.">
        <title>101 Dothideomycetes genomes: a test case for predicting lifestyles and emergence of pathogens.</title>
        <authorList>
            <person name="Haridas S."/>
            <person name="Albert R."/>
            <person name="Binder M."/>
            <person name="Bloem J."/>
            <person name="Labutti K."/>
            <person name="Salamov A."/>
            <person name="Andreopoulos B."/>
            <person name="Baker S."/>
            <person name="Barry K."/>
            <person name="Bills G."/>
            <person name="Bluhm B."/>
            <person name="Cannon C."/>
            <person name="Castanera R."/>
            <person name="Culley D."/>
            <person name="Daum C."/>
            <person name="Ezra D."/>
            <person name="Gonzalez J."/>
            <person name="Henrissat B."/>
            <person name="Kuo A."/>
            <person name="Liang C."/>
            <person name="Lipzen A."/>
            <person name="Lutzoni F."/>
            <person name="Magnuson J."/>
            <person name="Mondo S."/>
            <person name="Nolan M."/>
            <person name="Ohm R."/>
            <person name="Pangilinan J."/>
            <person name="Park H.-J."/>
            <person name="Ramirez L."/>
            <person name="Alfaro M."/>
            <person name="Sun H."/>
            <person name="Tritt A."/>
            <person name="Yoshinaga Y."/>
            <person name="Zwiers L.-H."/>
            <person name="Turgeon B."/>
            <person name="Goodwin S."/>
            <person name="Spatafora J."/>
            <person name="Crous P."/>
            <person name="Grigoriev I."/>
        </authorList>
    </citation>
    <scope>NUCLEOTIDE SEQUENCE</scope>
    <source>
        <strain evidence="2">CBS 122367</strain>
    </source>
</reference>
<evidence type="ECO:0000313" key="2">
    <source>
        <dbReference type="EMBL" id="KAF2691130.1"/>
    </source>
</evidence>
<dbReference type="AlphaFoldDB" id="A0A6G1JLM4"/>